<feature type="transmembrane region" description="Helical" evidence="2">
    <location>
        <begin position="6"/>
        <end position="23"/>
    </location>
</feature>
<dbReference type="WBParaSite" id="ACRNAN_scaffold21.g28838.t1">
    <property type="protein sequence ID" value="ACRNAN_scaffold21.g28838.t1"/>
    <property type="gene ID" value="ACRNAN_scaffold21.g28838"/>
</dbReference>
<dbReference type="GO" id="GO:0007606">
    <property type="term" value="P:sensory perception of chemical stimulus"/>
    <property type="evidence" value="ECO:0007669"/>
    <property type="project" value="InterPro"/>
</dbReference>
<keyword evidence="3" id="KW-1185">Reference proteome</keyword>
<dbReference type="PANTHER" id="PTHR47518">
    <property type="entry name" value="SERPENTINE RECEPTOR CLASS EPSILON-13-RELATED"/>
    <property type="match status" value="1"/>
</dbReference>
<evidence type="ECO:0000313" key="4">
    <source>
        <dbReference type="WBParaSite" id="ACRNAN_scaffold21.g28838.t1"/>
    </source>
</evidence>
<dbReference type="Pfam" id="PF03125">
    <property type="entry name" value="Sre"/>
    <property type="match status" value="1"/>
</dbReference>
<sequence length="82" mass="9711">MIGYTCALIICDLITWMCLFILYKINRNYYRNAFTLSLSEKYQVAENIRAVRMTFIYIFFITLVNIGCSVILFLQGFYLLPK</sequence>
<evidence type="ECO:0000256" key="1">
    <source>
        <dbReference type="ARBA" id="ARBA00006803"/>
    </source>
</evidence>
<dbReference type="AlphaFoldDB" id="A0A914DB01"/>
<name>A0A914DB01_9BILA</name>
<dbReference type="PANTHER" id="PTHR47518:SF9">
    <property type="entry name" value="SERPENTINE RECEPTOR, CLASS T"/>
    <property type="match status" value="1"/>
</dbReference>
<accession>A0A914DB01</accession>
<keyword evidence="2" id="KW-0812">Transmembrane</keyword>
<dbReference type="InterPro" id="IPR004151">
    <property type="entry name" value="7TM_GPCR_serpentine_rcpt_Sre"/>
</dbReference>
<keyword evidence="2" id="KW-1133">Transmembrane helix</keyword>
<feature type="transmembrane region" description="Helical" evidence="2">
    <location>
        <begin position="55"/>
        <end position="80"/>
    </location>
</feature>
<dbReference type="GO" id="GO:0016020">
    <property type="term" value="C:membrane"/>
    <property type="evidence" value="ECO:0007669"/>
    <property type="project" value="InterPro"/>
</dbReference>
<keyword evidence="2" id="KW-0472">Membrane</keyword>
<dbReference type="Proteomes" id="UP000887540">
    <property type="component" value="Unplaced"/>
</dbReference>
<evidence type="ECO:0000256" key="2">
    <source>
        <dbReference type="SAM" id="Phobius"/>
    </source>
</evidence>
<proteinExistence type="inferred from homology"/>
<reference evidence="4" key="1">
    <citation type="submission" date="2022-11" db="UniProtKB">
        <authorList>
            <consortium name="WormBaseParasite"/>
        </authorList>
    </citation>
    <scope>IDENTIFICATION</scope>
</reference>
<evidence type="ECO:0000313" key="3">
    <source>
        <dbReference type="Proteomes" id="UP000887540"/>
    </source>
</evidence>
<dbReference type="InterPro" id="IPR052854">
    <property type="entry name" value="Serpentine_rcpt_epsilon"/>
</dbReference>
<protein>
    <submittedName>
        <fullName evidence="4">Uncharacterized protein</fullName>
    </submittedName>
</protein>
<organism evidence="3 4">
    <name type="scientific">Acrobeloides nanus</name>
    <dbReference type="NCBI Taxonomy" id="290746"/>
    <lineage>
        <taxon>Eukaryota</taxon>
        <taxon>Metazoa</taxon>
        <taxon>Ecdysozoa</taxon>
        <taxon>Nematoda</taxon>
        <taxon>Chromadorea</taxon>
        <taxon>Rhabditida</taxon>
        <taxon>Tylenchina</taxon>
        <taxon>Cephalobomorpha</taxon>
        <taxon>Cephaloboidea</taxon>
        <taxon>Cephalobidae</taxon>
        <taxon>Acrobeloides</taxon>
    </lineage>
</organism>
<comment type="similarity">
    <text evidence="1">Belongs to the nematode receptor-like protein sre family.</text>
</comment>